<dbReference type="WBParaSite" id="GPLIN_000798200">
    <property type="protein sequence ID" value="GPLIN_000798200"/>
    <property type="gene ID" value="GPLIN_000798200"/>
</dbReference>
<accession>A0A183C537</accession>
<reference evidence="1" key="1">
    <citation type="submission" date="2014-05" db="EMBL/GenBank/DDBJ databases">
        <title>The genome and life-stage specific transcriptomes of Globodera pallida elucidate key aspects of plant parasitism by a cyst nematode.</title>
        <authorList>
            <person name="Cotton J.A."/>
            <person name="Lilley C.J."/>
            <person name="Jones L.M."/>
            <person name="Kikuchi T."/>
            <person name="Reid A.J."/>
            <person name="Thorpe P."/>
            <person name="Tsai I.J."/>
            <person name="Beasley H."/>
            <person name="Blok V."/>
            <person name="Cock P.J.A."/>
            <person name="Van den Akker S.E."/>
            <person name="Holroyd N."/>
            <person name="Hunt M."/>
            <person name="Mantelin S."/>
            <person name="Naghra H."/>
            <person name="Pain A."/>
            <person name="Palomares-Rius J.E."/>
            <person name="Zarowiecki M."/>
            <person name="Berriman M."/>
            <person name="Jones J.T."/>
            <person name="Urwin P.E."/>
        </authorList>
    </citation>
    <scope>NUCLEOTIDE SEQUENCE [LARGE SCALE GENOMIC DNA]</scope>
    <source>
        <strain evidence="1">Lindley</strain>
    </source>
</reference>
<evidence type="ECO:0000313" key="1">
    <source>
        <dbReference type="Proteomes" id="UP000050741"/>
    </source>
</evidence>
<evidence type="ECO:0000313" key="2">
    <source>
        <dbReference type="WBParaSite" id="GPLIN_000798200"/>
    </source>
</evidence>
<dbReference type="AlphaFoldDB" id="A0A183C537"/>
<keyword evidence="1" id="KW-1185">Reference proteome</keyword>
<sequence>MNHPIWQIGLFKVTADDKNIVECLECKEKSLNYLLKISQRKKYEHLQRGTLSVLDKKIVNFSVCCDIPFLVINHPTFKTLVRNQSENLRDESHYRKKALPEVYKIVKDKVKSEVTAMDQIRFTTDIWTSDTTKDAFIRTALLFR</sequence>
<reference evidence="2" key="2">
    <citation type="submission" date="2016-06" db="UniProtKB">
        <authorList>
            <consortium name="WormBaseParasite"/>
        </authorList>
    </citation>
    <scope>IDENTIFICATION</scope>
</reference>
<name>A0A183C537_GLOPA</name>
<protein>
    <submittedName>
        <fullName evidence="2">DUF659 domain-containing protein</fullName>
    </submittedName>
</protein>
<organism evidence="1 2">
    <name type="scientific">Globodera pallida</name>
    <name type="common">Potato cyst nematode worm</name>
    <name type="synonym">Heterodera pallida</name>
    <dbReference type="NCBI Taxonomy" id="36090"/>
    <lineage>
        <taxon>Eukaryota</taxon>
        <taxon>Metazoa</taxon>
        <taxon>Ecdysozoa</taxon>
        <taxon>Nematoda</taxon>
        <taxon>Chromadorea</taxon>
        <taxon>Rhabditida</taxon>
        <taxon>Tylenchina</taxon>
        <taxon>Tylenchomorpha</taxon>
        <taxon>Tylenchoidea</taxon>
        <taxon>Heteroderidae</taxon>
        <taxon>Heteroderinae</taxon>
        <taxon>Globodera</taxon>
    </lineage>
</organism>
<proteinExistence type="predicted"/>
<dbReference type="Proteomes" id="UP000050741">
    <property type="component" value="Unassembled WGS sequence"/>
</dbReference>